<gene>
    <name evidence="2" type="ORF">AKG39_03915</name>
</gene>
<comment type="caution">
    <text evidence="2">The sequence shown here is derived from an EMBL/GenBank/DDBJ whole genome shotgun (WGS) entry which is preliminary data.</text>
</comment>
<organism evidence="2 3">
    <name type="scientific">Acetobacterium bakii</name>
    <dbReference type="NCBI Taxonomy" id="52689"/>
    <lineage>
        <taxon>Bacteria</taxon>
        <taxon>Bacillati</taxon>
        <taxon>Bacillota</taxon>
        <taxon>Clostridia</taxon>
        <taxon>Eubacteriales</taxon>
        <taxon>Eubacteriaceae</taxon>
        <taxon>Acetobacterium</taxon>
    </lineage>
</organism>
<sequence length="153" mass="16859">MKKFGLMILIILLALPLFGCSQNTSPALSDVEADLIASGETQGMIKADGKALKRFYGLNISDFEEVAVYSPSNYMDVSEMLIIKSKDVAQLDLIEIAIDTRVAKQLESFSGYGPEQCALLENYEIKIIGNTLFYCVSPDAANLKNTFKKSMKN</sequence>
<feature type="signal peptide" evidence="1">
    <location>
        <begin position="1"/>
        <end position="19"/>
    </location>
</feature>
<keyword evidence="1" id="KW-0732">Signal</keyword>
<dbReference type="RefSeq" id="WP_050739053.1">
    <property type="nucleotide sequence ID" value="NZ_LGYO01000008.1"/>
</dbReference>
<dbReference type="OrthoDB" id="1828164at2"/>
<dbReference type="STRING" id="52689.AKG39_03915"/>
<evidence type="ECO:0008006" key="4">
    <source>
        <dbReference type="Google" id="ProtNLM"/>
    </source>
</evidence>
<evidence type="ECO:0000256" key="1">
    <source>
        <dbReference type="SAM" id="SignalP"/>
    </source>
</evidence>
<evidence type="ECO:0000313" key="3">
    <source>
        <dbReference type="Proteomes" id="UP000036873"/>
    </source>
</evidence>
<proteinExistence type="predicted"/>
<feature type="chain" id="PRO_5039618015" description="DUF4358 domain-containing protein" evidence="1">
    <location>
        <begin position="20"/>
        <end position="153"/>
    </location>
</feature>
<dbReference type="AlphaFoldDB" id="A0A0L6U2Z7"/>
<protein>
    <recommendedName>
        <fullName evidence="4">DUF4358 domain-containing protein</fullName>
    </recommendedName>
</protein>
<reference evidence="3" key="1">
    <citation type="submission" date="2015-07" db="EMBL/GenBank/DDBJ databases">
        <title>Draft genome sequence of Acetobacterium bakii DSM 8293, a potential psychrophilic chemical producer through syngas fermentation.</title>
        <authorList>
            <person name="Song Y."/>
            <person name="Hwang S."/>
            <person name="Cho B.-K."/>
        </authorList>
    </citation>
    <scope>NUCLEOTIDE SEQUENCE [LARGE SCALE GENOMIC DNA]</scope>
    <source>
        <strain evidence="3">DSM 8239</strain>
    </source>
</reference>
<keyword evidence="3" id="KW-1185">Reference proteome</keyword>
<dbReference type="InterPro" id="IPR025648">
    <property type="entry name" value="DUF4358"/>
</dbReference>
<dbReference type="Proteomes" id="UP000036873">
    <property type="component" value="Unassembled WGS sequence"/>
</dbReference>
<name>A0A0L6U2Z7_9FIRM</name>
<accession>A0A0L6U2Z7</accession>
<dbReference type="Pfam" id="PF14270">
    <property type="entry name" value="DUF4358"/>
    <property type="match status" value="1"/>
</dbReference>
<evidence type="ECO:0000313" key="2">
    <source>
        <dbReference type="EMBL" id="KNZ42878.1"/>
    </source>
</evidence>
<dbReference type="EMBL" id="LGYO01000008">
    <property type="protein sequence ID" value="KNZ42878.1"/>
    <property type="molecule type" value="Genomic_DNA"/>
</dbReference>